<protein>
    <submittedName>
        <fullName evidence="2">Uncharacterized protein</fullName>
    </submittedName>
</protein>
<reference evidence="2" key="4">
    <citation type="submission" date="2025-09" db="UniProtKB">
        <authorList>
            <consortium name="Ensembl"/>
        </authorList>
    </citation>
    <scope>IDENTIFICATION</scope>
</reference>
<name>H2XRR5_CIOIN</name>
<dbReference type="InParanoid" id="H2XRR5"/>
<dbReference type="AlphaFoldDB" id="H2XRR5"/>
<dbReference type="Ensembl" id="ENSCINT00000034997.1">
    <property type="protein sequence ID" value="ENSCINP00000032349.1"/>
    <property type="gene ID" value="ENSCING00000022005.1"/>
</dbReference>
<feature type="region of interest" description="Disordered" evidence="1">
    <location>
        <begin position="131"/>
        <end position="194"/>
    </location>
</feature>
<feature type="compositionally biased region" description="Polar residues" evidence="1">
    <location>
        <begin position="155"/>
        <end position="189"/>
    </location>
</feature>
<feature type="region of interest" description="Disordered" evidence="1">
    <location>
        <begin position="60"/>
        <end position="86"/>
    </location>
</feature>
<evidence type="ECO:0000256" key="1">
    <source>
        <dbReference type="SAM" id="MobiDB-lite"/>
    </source>
</evidence>
<feature type="compositionally biased region" description="Low complexity" evidence="1">
    <location>
        <begin position="68"/>
        <end position="86"/>
    </location>
</feature>
<sequence length="214" mass="23200">MSTKKGKAKVSQADLRKMMQQMKAKKGGPTEQSNQNALKLKQNNGSAMKRTFEMGNVKLGSANKRAKASSNLNKSSKTISNNNNGNLKQFITMKRSHRDSSSPLPSTSDRITTIQQSPAKMQKLTEVNHQPPTSLVTGFYSDSDSSDEEMVVSSTNTQSPNNNEATASISGSKENTVNNKTSSQSSTSALPEGFFDNLEVDAKMRGVETPADKM</sequence>
<dbReference type="HOGENOM" id="CLU_1291519_0_0_1"/>
<reference evidence="2" key="3">
    <citation type="submission" date="2025-08" db="UniProtKB">
        <authorList>
            <consortium name="Ensembl"/>
        </authorList>
    </citation>
    <scope>IDENTIFICATION</scope>
</reference>
<feature type="region of interest" description="Disordered" evidence="1">
    <location>
        <begin position="1"/>
        <end position="35"/>
    </location>
</feature>
<reference evidence="3" key="1">
    <citation type="journal article" date="2002" name="Science">
        <title>The draft genome of Ciona intestinalis: insights into chordate and vertebrate origins.</title>
        <authorList>
            <person name="Dehal P."/>
            <person name="Satou Y."/>
            <person name="Campbell R.K."/>
            <person name="Chapman J."/>
            <person name="Degnan B."/>
            <person name="De Tomaso A."/>
            <person name="Davidson B."/>
            <person name="Di Gregorio A."/>
            <person name="Gelpke M."/>
            <person name="Goodstein D.M."/>
            <person name="Harafuji N."/>
            <person name="Hastings K.E."/>
            <person name="Ho I."/>
            <person name="Hotta K."/>
            <person name="Huang W."/>
            <person name="Kawashima T."/>
            <person name="Lemaire P."/>
            <person name="Martinez D."/>
            <person name="Meinertzhagen I.A."/>
            <person name="Necula S."/>
            <person name="Nonaka M."/>
            <person name="Putnam N."/>
            <person name="Rash S."/>
            <person name="Saiga H."/>
            <person name="Satake M."/>
            <person name="Terry A."/>
            <person name="Yamada L."/>
            <person name="Wang H.G."/>
            <person name="Awazu S."/>
            <person name="Azumi K."/>
            <person name="Boore J."/>
            <person name="Branno M."/>
            <person name="Chin-Bow S."/>
            <person name="DeSantis R."/>
            <person name="Doyle S."/>
            <person name="Francino P."/>
            <person name="Keys D.N."/>
            <person name="Haga S."/>
            <person name="Hayashi H."/>
            <person name="Hino K."/>
            <person name="Imai K.S."/>
            <person name="Inaba K."/>
            <person name="Kano S."/>
            <person name="Kobayashi K."/>
            <person name="Kobayashi M."/>
            <person name="Lee B.I."/>
            <person name="Makabe K.W."/>
            <person name="Manohar C."/>
            <person name="Matassi G."/>
            <person name="Medina M."/>
            <person name="Mochizuki Y."/>
            <person name="Mount S."/>
            <person name="Morishita T."/>
            <person name="Miura S."/>
            <person name="Nakayama A."/>
            <person name="Nishizaka S."/>
            <person name="Nomoto H."/>
            <person name="Ohta F."/>
            <person name="Oishi K."/>
            <person name="Rigoutsos I."/>
            <person name="Sano M."/>
            <person name="Sasaki A."/>
            <person name="Sasakura Y."/>
            <person name="Shoguchi E."/>
            <person name="Shin-i T."/>
            <person name="Spagnuolo A."/>
            <person name="Stainier D."/>
            <person name="Suzuki M.M."/>
            <person name="Tassy O."/>
            <person name="Takatori N."/>
            <person name="Tokuoka M."/>
            <person name="Yagi K."/>
            <person name="Yoshizaki F."/>
            <person name="Wada S."/>
            <person name="Zhang C."/>
            <person name="Hyatt P.D."/>
            <person name="Larimer F."/>
            <person name="Detter C."/>
            <person name="Doggett N."/>
            <person name="Glavina T."/>
            <person name="Hawkins T."/>
            <person name="Richardson P."/>
            <person name="Lucas S."/>
            <person name="Kohara Y."/>
            <person name="Levine M."/>
            <person name="Satoh N."/>
            <person name="Rokhsar D.S."/>
        </authorList>
    </citation>
    <scope>NUCLEOTIDE SEQUENCE [LARGE SCALE GENOMIC DNA]</scope>
</reference>
<organism evidence="2 3">
    <name type="scientific">Ciona intestinalis</name>
    <name type="common">Transparent sea squirt</name>
    <name type="synonym">Ascidia intestinalis</name>
    <dbReference type="NCBI Taxonomy" id="7719"/>
    <lineage>
        <taxon>Eukaryota</taxon>
        <taxon>Metazoa</taxon>
        <taxon>Chordata</taxon>
        <taxon>Tunicata</taxon>
        <taxon>Ascidiacea</taxon>
        <taxon>Phlebobranchia</taxon>
        <taxon>Cionidae</taxon>
        <taxon>Ciona</taxon>
    </lineage>
</organism>
<reference evidence="2" key="2">
    <citation type="journal article" date="2008" name="Genome Biol.">
        <title>Improved genome assembly and evidence-based global gene model set for the chordate Ciona intestinalis: new insight into intron and operon populations.</title>
        <authorList>
            <person name="Satou Y."/>
            <person name="Mineta K."/>
            <person name="Ogasawara M."/>
            <person name="Sasakura Y."/>
            <person name="Shoguchi E."/>
            <person name="Ueno K."/>
            <person name="Yamada L."/>
            <person name="Matsumoto J."/>
            <person name="Wasserscheid J."/>
            <person name="Dewar K."/>
            <person name="Wiley G.B."/>
            <person name="Macmil S.L."/>
            <person name="Roe B.A."/>
            <person name="Zeller R.W."/>
            <person name="Hastings K.E."/>
            <person name="Lemaire P."/>
            <person name="Lindquist E."/>
            <person name="Endo T."/>
            <person name="Hotta K."/>
            <person name="Inaba K."/>
        </authorList>
    </citation>
    <scope>NUCLEOTIDE SEQUENCE [LARGE SCALE GENOMIC DNA]</scope>
    <source>
        <strain evidence="2">wild type</strain>
    </source>
</reference>
<keyword evidence="3" id="KW-1185">Reference proteome</keyword>
<proteinExistence type="predicted"/>
<dbReference type="EMBL" id="EAAA01000250">
    <property type="status" value="NOT_ANNOTATED_CDS"/>
    <property type="molecule type" value="Genomic_DNA"/>
</dbReference>
<evidence type="ECO:0000313" key="2">
    <source>
        <dbReference type="Ensembl" id="ENSCINP00000032349.1"/>
    </source>
</evidence>
<dbReference type="Proteomes" id="UP000008144">
    <property type="component" value="Chromosome 1"/>
</dbReference>
<dbReference type="GeneTree" id="ENSGT00390000012151"/>
<evidence type="ECO:0000313" key="3">
    <source>
        <dbReference type="Proteomes" id="UP000008144"/>
    </source>
</evidence>
<accession>H2XRR5</accession>